<feature type="compositionally biased region" description="Basic residues" evidence="4">
    <location>
        <begin position="518"/>
        <end position="532"/>
    </location>
</feature>
<organism evidence="6 7">
    <name type="scientific">Hypsizygus marmoreus</name>
    <name type="common">White beech mushroom</name>
    <name type="synonym">Agaricus marmoreus</name>
    <dbReference type="NCBI Taxonomy" id="39966"/>
    <lineage>
        <taxon>Eukaryota</taxon>
        <taxon>Fungi</taxon>
        <taxon>Dikarya</taxon>
        <taxon>Basidiomycota</taxon>
        <taxon>Agaricomycotina</taxon>
        <taxon>Agaricomycetes</taxon>
        <taxon>Agaricomycetidae</taxon>
        <taxon>Agaricales</taxon>
        <taxon>Tricholomatineae</taxon>
        <taxon>Lyophyllaceae</taxon>
        <taxon>Hypsizygus</taxon>
    </lineage>
</organism>
<feature type="region of interest" description="Disordered" evidence="4">
    <location>
        <begin position="1051"/>
        <end position="1079"/>
    </location>
</feature>
<feature type="compositionally biased region" description="Low complexity" evidence="4">
    <location>
        <begin position="214"/>
        <end position="230"/>
    </location>
</feature>
<dbReference type="PANTHER" id="PTHR24012">
    <property type="entry name" value="RNA BINDING PROTEIN"/>
    <property type="match status" value="1"/>
</dbReference>
<feature type="region of interest" description="Disordered" evidence="4">
    <location>
        <begin position="513"/>
        <end position="553"/>
    </location>
</feature>
<dbReference type="EMBL" id="LUEZ02000015">
    <property type="protein sequence ID" value="RDB27564.1"/>
    <property type="molecule type" value="Genomic_DNA"/>
</dbReference>
<sequence length="1162" mass="125409">MAHSPATPPRSVAFSPTLPPLPDSPLSSKSLSPPVSFSFQSPHSLNSSQSMPRSITASPSSSLYQSTSASPNSSARSREARRRHETTDEDSDSSDVEIYLTSLGLDDSLTSQRQHVPTNCIPEPDESPILPALLSHTGTALQAQTQLSPPSSPPQLPPAPAQQTIPLPDVSSTGDVNENVFTRQMQKQSLIFVPKARATQQVTATIPPSEHAAGTSTRSGPGSISTSTSGVLDAGSDKTPNVYINGLPPHFPEDQLFALAAPFGAIRSVRTFTRHVRDNESGYGFVLFETVEAAEKCILSLRRYRNLHPTFSKQAHKIPGSFSQLNLHLENDTPPDSVSASSLAEWEQEHSRDVGEDASFKAKMEALHDVTSTNLYMEGLPLSIDEPTLAALVSPHRINSSRFFQTRLSNPPRIIAFVRFETRAGAEEIIERLHGRMVRGWNDTGSRISVRFADTAEQRELRRQERLNKDGEQSPARLTIAQAALLNLHGQDLRKAAVSPALSAHNPLPPLVLDRRIPHSHSSHSLGHHHSHSSNNLLPLPHPHVHPDYSRLHTHTPPFTVDYTLRPAYASSSRTQTPSPYHGHASLPLPHAHSHASLSHAHRLPHPSHPLQLPPPSNMNDRPPPPMDPTMAALLDSLRGGGTPFHPMGSSGAGNIGGNPYAGAGHDLHGHSHHLASNRASHGHGHLASSSIGSDYGTYHGGVGGNSTRTGYTATEEFIMRAHAQAENLNNAGMGSNSNAEYAQRRRPPPLDLNARRRRDSDAAASVGVGVRGYRAQGAAVNVGLGGGVNANMNMNSGMGLMSEEEFHAGGVGARGDEFRPPQQQQQQKHGHNHRIHPPHVNARLGGHGGGQQQHQHQLHHQQTQGPPLSQQAASSPSMSMASLSPALSQQQHQYQQAHLRSSTLPPLRTSTTANQRHYQHSSMSIPTSTSTSTLNNSNTNAMKTRTNINSNTSNVNNTSNNNNNVYHAPRTPSSTQHQHQHTSNSNRNSLIMNKNSNSNGNGANMNTNNNNNNNGDAAISIYDSAGAGEDAAISVSVTSAYDVQAKALQHHAHQRLHQHHHAQQKKPTANNNNNNNNNFFQYETTQIQTQSPSLVSPALTYSSHTHTPSTLSPATPFFGSFGSQTDGFEGVSDGMPPPPTPASMQLKQGPFEGKKMRSGSR</sequence>
<feature type="compositionally biased region" description="Low complexity" evidence="4">
    <location>
        <begin position="66"/>
        <end position="75"/>
    </location>
</feature>
<feature type="region of interest" description="Disordered" evidence="4">
    <location>
        <begin position="730"/>
        <end position="765"/>
    </location>
</feature>
<dbReference type="GO" id="GO:0003723">
    <property type="term" value="F:RNA binding"/>
    <property type="evidence" value="ECO:0007669"/>
    <property type="project" value="UniProtKB-UniRule"/>
</dbReference>
<dbReference type="InterPro" id="IPR012677">
    <property type="entry name" value="Nucleotide-bd_a/b_plait_sf"/>
</dbReference>
<feature type="compositionally biased region" description="Basic residues" evidence="4">
    <location>
        <begin position="829"/>
        <end position="838"/>
    </location>
</feature>
<protein>
    <recommendedName>
        <fullName evidence="5">RRM domain-containing protein</fullName>
    </recommendedName>
</protein>
<evidence type="ECO:0000256" key="3">
    <source>
        <dbReference type="PROSITE-ProRule" id="PRU00176"/>
    </source>
</evidence>
<feature type="region of interest" description="Disordered" evidence="4">
    <location>
        <begin position="811"/>
        <end position="1012"/>
    </location>
</feature>
<dbReference type="SMART" id="SM00360">
    <property type="entry name" value="RRM"/>
    <property type="match status" value="2"/>
</dbReference>
<dbReference type="InterPro" id="IPR035979">
    <property type="entry name" value="RBD_domain_sf"/>
</dbReference>
<feature type="compositionally biased region" description="Basic residues" evidence="4">
    <location>
        <begin position="671"/>
        <end position="685"/>
    </location>
</feature>
<feature type="region of interest" description="Disordered" evidence="4">
    <location>
        <begin position="109"/>
        <end position="175"/>
    </location>
</feature>
<feature type="domain" description="RRM" evidence="5">
    <location>
        <begin position="373"/>
        <end position="455"/>
    </location>
</feature>
<feature type="compositionally biased region" description="Low complexity" evidence="4">
    <location>
        <begin position="584"/>
        <end position="599"/>
    </location>
</feature>
<dbReference type="InterPro" id="IPR000504">
    <property type="entry name" value="RRM_dom"/>
</dbReference>
<keyword evidence="2 3" id="KW-0694">RNA-binding</keyword>
<dbReference type="InParanoid" id="A0A369K6Y2"/>
<feature type="compositionally biased region" description="Polar residues" evidence="4">
    <location>
        <begin position="972"/>
        <end position="993"/>
    </location>
</feature>
<feature type="region of interest" description="Disordered" evidence="4">
    <location>
        <begin position="201"/>
        <end position="235"/>
    </location>
</feature>
<dbReference type="AlphaFoldDB" id="A0A369K6Y2"/>
<dbReference type="OrthoDB" id="271725at2759"/>
<keyword evidence="7" id="KW-1185">Reference proteome</keyword>
<feature type="compositionally biased region" description="Pro residues" evidence="4">
    <location>
        <begin position="612"/>
        <end position="628"/>
    </location>
</feature>
<feature type="compositionally biased region" description="Basic residues" evidence="4">
    <location>
        <begin position="1051"/>
        <end position="1065"/>
    </location>
</feature>
<evidence type="ECO:0000256" key="2">
    <source>
        <dbReference type="ARBA" id="ARBA00022884"/>
    </source>
</evidence>
<gene>
    <name evidence="6" type="ORF">Hypma_003856</name>
</gene>
<feature type="region of interest" description="Disordered" evidence="4">
    <location>
        <begin position="570"/>
        <end position="689"/>
    </location>
</feature>
<feature type="domain" description="RRM" evidence="5">
    <location>
        <begin position="240"/>
        <end position="314"/>
    </location>
</feature>
<evidence type="ECO:0000259" key="5">
    <source>
        <dbReference type="PROSITE" id="PS50102"/>
    </source>
</evidence>
<feature type="region of interest" description="Disordered" evidence="4">
    <location>
        <begin position="1"/>
        <end position="96"/>
    </location>
</feature>
<feature type="compositionally biased region" description="Polar residues" evidence="4">
    <location>
        <begin position="39"/>
        <end position="65"/>
    </location>
</feature>
<evidence type="ECO:0000313" key="6">
    <source>
        <dbReference type="EMBL" id="RDB27564.1"/>
    </source>
</evidence>
<proteinExistence type="predicted"/>
<feature type="compositionally biased region" description="Low complexity" evidence="4">
    <location>
        <begin position="922"/>
        <end position="966"/>
    </location>
</feature>
<dbReference type="Pfam" id="PF00076">
    <property type="entry name" value="RRM_1"/>
    <property type="match status" value="2"/>
</dbReference>
<dbReference type="Proteomes" id="UP000076154">
    <property type="component" value="Unassembled WGS sequence"/>
</dbReference>
<evidence type="ECO:0000256" key="1">
    <source>
        <dbReference type="ARBA" id="ARBA00022737"/>
    </source>
</evidence>
<reference evidence="6" key="1">
    <citation type="submission" date="2018-04" db="EMBL/GenBank/DDBJ databases">
        <title>Whole genome sequencing of Hypsizygus marmoreus.</title>
        <authorList>
            <person name="Choi I.-G."/>
            <person name="Min B."/>
            <person name="Kim J.-G."/>
            <person name="Kim S."/>
            <person name="Oh Y.-L."/>
            <person name="Kong W.-S."/>
            <person name="Park H."/>
            <person name="Jeong J."/>
            <person name="Song E.-S."/>
        </authorList>
    </citation>
    <scope>NUCLEOTIDE SEQUENCE [LARGE SCALE GENOMIC DNA]</scope>
    <source>
        <strain evidence="6">51987-8</strain>
    </source>
</reference>
<feature type="compositionally biased region" description="Polar residues" evidence="4">
    <location>
        <begin position="570"/>
        <end position="579"/>
    </location>
</feature>
<name>A0A369K6Y2_HYPMA</name>
<feature type="compositionally biased region" description="Low complexity" evidence="4">
    <location>
        <begin position="24"/>
        <end position="38"/>
    </location>
</feature>
<evidence type="ECO:0000313" key="7">
    <source>
        <dbReference type="Proteomes" id="UP000076154"/>
    </source>
</evidence>
<accession>A0A369K6Y2</accession>
<dbReference type="SUPFAM" id="SSF54928">
    <property type="entry name" value="RNA-binding domain, RBD"/>
    <property type="match status" value="2"/>
</dbReference>
<comment type="caution">
    <text evidence="6">The sequence shown here is derived from an EMBL/GenBank/DDBJ whole genome shotgun (WGS) entry which is preliminary data.</text>
</comment>
<feature type="compositionally biased region" description="Polar residues" evidence="4">
    <location>
        <begin position="730"/>
        <end position="741"/>
    </location>
</feature>
<feature type="compositionally biased region" description="Low complexity" evidence="4">
    <location>
        <begin position="994"/>
        <end position="1012"/>
    </location>
</feature>
<evidence type="ECO:0000256" key="4">
    <source>
        <dbReference type="SAM" id="MobiDB-lite"/>
    </source>
</evidence>
<keyword evidence="1" id="KW-0677">Repeat</keyword>
<feature type="compositionally biased region" description="Pro residues" evidence="4">
    <location>
        <begin position="150"/>
        <end position="160"/>
    </location>
</feature>
<feature type="region of interest" description="Disordered" evidence="4">
    <location>
        <begin position="1122"/>
        <end position="1162"/>
    </location>
</feature>
<feature type="compositionally biased region" description="Low complexity" evidence="4">
    <location>
        <begin position="853"/>
        <end position="913"/>
    </location>
</feature>
<dbReference type="PROSITE" id="PS50102">
    <property type="entry name" value="RRM"/>
    <property type="match status" value="2"/>
</dbReference>
<dbReference type="Gene3D" id="3.30.70.330">
    <property type="match status" value="2"/>
</dbReference>